<feature type="region of interest" description="Disordered" evidence="1">
    <location>
        <begin position="1"/>
        <end position="22"/>
    </location>
</feature>
<evidence type="ECO:0000313" key="3">
    <source>
        <dbReference type="EMBL" id="MBB3724665.1"/>
    </source>
</evidence>
<feature type="region of interest" description="Disordered" evidence="1">
    <location>
        <begin position="112"/>
        <end position="151"/>
    </location>
</feature>
<feature type="compositionally biased region" description="Basic and acidic residues" evidence="1">
    <location>
        <begin position="1"/>
        <end position="17"/>
    </location>
</feature>
<proteinExistence type="predicted"/>
<dbReference type="Proteomes" id="UP000579945">
    <property type="component" value="Unassembled WGS sequence"/>
</dbReference>
<keyword evidence="4" id="KW-1185">Reference proteome</keyword>
<accession>A0A7W5V4E5</accession>
<name>A0A7W5V4E5_9ACTN</name>
<comment type="caution">
    <text evidence="3">The sequence shown here is derived from an EMBL/GenBank/DDBJ whole genome shotgun (WGS) entry which is preliminary data.</text>
</comment>
<sequence>MSADPEGRGDLRADAKTRGPAAEAVSCHEDLVKLLAEQFALADVSLRELQARADKAGGTRLPRATCADMLAGRRFPKRAVMMAFLQACHVAEDQLPAWERAWERVRVTRLPAGAGETDRSESPRDTPPAVQASGADETGARDPGPGRRKAAGPAAVAAAALATAVILGVLIGQRAAPRHGASQEPPHRTVVGSIVTDDGRAFGPGGSSRFTVVVDPANTGVRLIRRLDAGVPLQQATITVNGAPAGRWRPLLGDSDYKWRNQIFDIPPALTAGRRSLTIVNTFVSSDGFNEFLYVIEQKINGSWSTADRVDIGPDHTASEAAHDYRIVGEGWRGTQTFAYPPLKEDWTVQ</sequence>
<keyword evidence="2" id="KW-1133">Transmembrane helix</keyword>
<feature type="transmembrane region" description="Helical" evidence="2">
    <location>
        <begin position="150"/>
        <end position="171"/>
    </location>
</feature>
<keyword evidence="2" id="KW-0472">Membrane</keyword>
<dbReference type="AlphaFoldDB" id="A0A7W5V4E5"/>
<dbReference type="RefSeq" id="WP_378595025.1">
    <property type="nucleotide sequence ID" value="NZ_JBHSXY010000001.1"/>
</dbReference>
<gene>
    <name evidence="3" type="ORF">FHR33_000525</name>
</gene>
<evidence type="ECO:0000256" key="2">
    <source>
        <dbReference type="SAM" id="Phobius"/>
    </source>
</evidence>
<protein>
    <submittedName>
        <fullName evidence="3">Uncharacterized protein</fullName>
    </submittedName>
</protein>
<evidence type="ECO:0000256" key="1">
    <source>
        <dbReference type="SAM" id="MobiDB-lite"/>
    </source>
</evidence>
<organism evidence="3 4">
    <name type="scientific">Nonomuraea dietziae</name>
    <dbReference type="NCBI Taxonomy" id="65515"/>
    <lineage>
        <taxon>Bacteria</taxon>
        <taxon>Bacillati</taxon>
        <taxon>Actinomycetota</taxon>
        <taxon>Actinomycetes</taxon>
        <taxon>Streptosporangiales</taxon>
        <taxon>Streptosporangiaceae</taxon>
        <taxon>Nonomuraea</taxon>
    </lineage>
</organism>
<evidence type="ECO:0000313" key="4">
    <source>
        <dbReference type="Proteomes" id="UP000579945"/>
    </source>
</evidence>
<dbReference type="EMBL" id="JACIBV010000001">
    <property type="protein sequence ID" value="MBB3724665.1"/>
    <property type="molecule type" value="Genomic_DNA"/>
</dbReference>
<keyword evidence="2" id="KW-0812">Transmembrane</keyword>
<reference evidence="3 4" key="1">
    <citation type="submission" date="2020-08" db="EMBL/GenBank/DDBJ databases">
        <title>Sequencing the genomes of 1000 actinobacteria strains.</title>
        <authorList>
            <person name="Klenk H.-P."/>
        </authorList>
    </citation>
    <scope>NUCLEOTIDE SEQUENCE [LARGE SCALE GENOMIC DNA]</scope>
    <source>
        <strain evidence="3 4">DSM 44320</strain>
    </source>
</reference>